<protein>
    <submittedName>
        <fullName evidence="2">DUF2244 domain-containing protein</fullName>
    </submittedName>
</protein>
<dbReference type="RefSeq" id="WP_338548627.1">
    <property type="nucleotide sequence ID" value="NZ_CP146069.1"/>
</dbReference>
<dbReference type="Proteomes" id="UP001364156">
    <property type="component" value="Chromosome"/>
</dbReference>
<keyword evidence="1" id="KW-1133">Transmembrane helix</keyword>
<name>A0ABZ2HEU1_9RHOB</name>
<dbReference type="InterPro" id="IPR019253">
    <property type="entry name" value="DUF2244_TM"/>
</dbReference>
<evidence type="ECO:0000256" key="1">
    <source>
        <dbReference type="SAM" id="Phobius"/>
    </source>
</evidence>
<keyword evidence="1" id="KW-0472">Membrane</keyword>
<dbReference type="Pfam" id="PF10003">
    <property type="entry name" value="DUF2244"/>
    <property type="match status" value="1"/>
</dbReference>
<reference evidence="2 3" key="1">
    <citation type="submission" date="2023-10" db="EMBL/GenBank/DDBJ databases">
        <title>Roseovarius strain S88 nov., isolated from a marine algae.</title>
        <authorList>
            <person name="Lee M.W."/>
            <person name="Lee J.K."/>
            <person name="Kim J.M."/>
            <person name="Choi D.G."/>
            <person name="Baek J.H."/>
            <person name="Bayburt H."/>
            <person name="Jung J.J."/>
            <person name="Han D.M."/>
            <person name="Jeon C.O."/>
        </authorList>
    </citation>
    <scope>NUCLEOTIDE SEQUENCE [LARGE SCALE GENOMIC DNA]</scope>
    <source>
        <strain evidence="2 3">S88</strain>
    </source>
</reference>
<feature type="transmembrane region" description="Helical" evidence="1">
    <location>
        <begin position="29"/>
        <end position="47"/>
    </location>
</feature>
<keyword evidence="1" id="KW-0812">Transmembrane</keyword>
<accession>A0ABZ2HEU1</accession>
<evidence type="ECO:0000313" key="2">
    <source>
        <dbReference type="EMBL" id="WWR45712.1"/>
    </source>
</evidence>
<feature type="transmembrane region" description="Helical" evidence="1">
    <location>
        <begin position="53"/>
        <end position="73"/>
    </location>
</feature>
<organism evidence="2 3">
    <name type="scientific">Roseovarius phycicola</name>
    <dbReference type="NCBI Taxonomy" id="3080976"/>
    <lineage>
        <taxon>Bacteria</taxon>
        <taxon>Pseudomonadati</taxon>
        <taxon>Pseudomonadota</taxon>
        <taxon>Alphaproteobacteria</taxon>
        <taxon>Rhodobacterales</taxon>
        <taxon>Roseobacteraceae</taxon>
        <taxon>Roseovarius</taxon>
    </lineage>
</organism>
<keyword evidence="3" id="KW-1185">Reference proteome</keyword>
<evidence type="ECO:0000313" key="3">
    <source>
        <dbReference type="Proteomes" id="UP001364156"/>
    </source>
</evidence>
<proteinExistence type="predicted"/>
<gene>
    <name evidence="2" type="ORF">RZ517_13045</name>
</gene>
<dbReference type="EMBL" id="CP146069">
    <property type="protein sequence ID" value="WWR45712.1"/>
    <property type="molecule type" value="Genomic_DNA"/>
</dbReference>
<sequence length="173" mass="19746">MPYQWTLSETAHGDVECLRLWPHRSLPRWGFAVFILITCVMFTMPLFPLLGTATLWGLLPFLVLAVWGVWYALQRSYRDAAMGEELTIGREEVHLRRTNARGPVQDWESQSYWTKVHMHPTGGPVPHYVTLKGKGREVEIGAFLSEDERKALYGEIAEALKRMVEPDPVVGPL</sequence>